<evidence type="ECO:0000313" key="3">
    <source>
        <dbReference type="Proteomes" id="UP000069940"/>
    </source>
</evidence>
<accession>A0ABM1Y6Z6</accession>
<dbReference type="GeneID" id="134291736"/>
<reference evidence="3" key="1">
    <citation type="journal article" date="2015" name="Proc. Natl. Acad. Sci. U.S.A.">
        <title>Genome sequence of the Asian Tiger mosquito, Aedes albopictus, reveals insights into its biology, genetics, and evolution.</title>
        <authorList>
            <person name="Chen X.G."/>
            <person name="Jiang X."/>
            <person name="Gu J."/>
            <person name="Xu M."/>
            <person name="Wu Y."/>
            <person name="Deng Y."/>
            <person name="Zhang C."/>
            <person name="Bonizzoni M."/>
            <person name="Dermauw W."/>
            <person name="Vontas J."/>
            <person name="Armbruster P."/>
            <person name="Huang X."/>
            <person name="Yang Y."/>
            <person name="Zhang H."/>
            <person name="He W."/>
            <person name="Peng H."/>
            <person name="Liu Y."/>
            <person name="Wu K."/>
            <person name="Chen J."/>
            <person name="Lirakis M."/>
            <person name="Topalis P."/>
            <person name="Van Leeuwen T."/>
            <person name="Hall A.B."/>
            <person name="Jiang X."/>
            <person name="Thorpe C."/>
            <person name="Mueller R.L."/>
            <person name="Sun C."/>
            <person name="Waterhouse R.M."/>
            <person name="Yan G."/>
            <person name="Tu Z.J."/>
            <person name="Fang X."/>
            <person name="James A.A."/>
        </authorList>
    </citation>
    <scope>NUCLEOTIDE SEQUENCE [LARGE SCALE GENOMIC DNA]</scope>
    <source>
        <strain evidence="3">Foshan</strain>
    </source>
</reference>
<dbReference type="PROSITE" id="PS50181">
    <property type="entry name" value="FBOX"/>
    <property type="match status" value="1"/>
</dbReference>
<dbReference type="SUPFAM" id="SSF81383">
    <property type="entry name" value="F-box domain"/>
    <property type="match status" value="1"/>
</dbReference>
<dbReference type="Pfam" id="PF12937">
    <property type="entry name" value="F-box-like"/>
    <property type="match status" value="1"/>
</dbReference>
<reference evidence="2" key="2">
    <citation type="submission" date="2025-05" db="UniProtKB">
        <authorList>
            <consortium name="EnsemblMetazoa"/>
        </authorList>
    </citation>
    <scope>IDENTIFICATION</scope>
    <source>
        <strain evidence="2">Foshan</strain>
    </source>
</reference>
<dbReference type="PANTHER" id="PTHR38926">
    <property type="entry name" value="F-BOX DOMAIN CONTAINING PROTEIN, EXPRESSED"/>
    <property type="match status" value="1"/>
</dbReference>
<dbReference type="InterPro" id="IPR032675">
    <property type="entry name" value="LRR_dom_sf"/>
</dbReference>
<organism evidence="2 3">
    <name type="scientific">Aedes albopictus</name>
    <name type="common">Asian tiger mosquito</name>
    <name type="synonym">Stegomyia albopicta</name>
    <dbReference type="NCBI Taxonomy" id="7160"/>
    <lineage>
        <taxon>Eukaryota</taxon>
        <taxon>Metazoa</taxon>
        <taxon>Ecdysozoa</taxon>
        <taxon>Arthropoda</taxon>
        <taxon>Hexapoda</taxon>
        <taxon>Insecta</taxon>
        <taxon>Pterygota</taxon>
        <taxon>Neoptera</taxon>
        <taxon>Endopterygota</taxon>
        <taxon>Diptera</taxon>
        <taxon>Nematocera</taxon>
        <taxon>Culicoidea</taxon>
        <taxon>Culicidae</taxon>
        <taxon>Culicinae</taxon>
        <taxon>Aedini</taxon>
        <taxon>Aedes</taxon>
        <taxon>Stegomyia</taxon>
    </lineage>
</organism>
<feature type="domain" description="F-box" evidence="1">
    <location>
        <begin position="32"/>
        <end position="67"/>
    </location>
</feature>
<dbReference type="Gene3D" id="1.20.1280.50">
    <property type="match status" value="1"/>
</dbReference>
<proteinExistence type="predicted"/>
<sequence>MNHLPASFSTASVLLHLSHRRHTRAMASSDCQLHINSLPDGILQEVFRYLSLTDRKTAALVCSLWEQEAFSAGLLANVRLCMTSTCGEAFLEVLRNSWRPYRNVVVCDMRLCGTVLCEFVMALLDIFGTTIEEFIMKNACTAAQVKGFAERMPNLRKMVIFVRESEKLSVESLEFPVLRRLHEVGVWIKRDHGVKSCQLDMLRMAPNVQQLRMQYRFHDEKMFDLLERCANQLRSLHLFAYCYPFPIHTLRFENLLVLKLQGVPQLRNFHRLSHMLRGMRKLKAIHLDYRISTTTLAVVCNSCPKLETLDIRADGLEASSFDYLSDTPHLQVFMVQYLHIGLLEQAKPINGIKNLHIYVEHKAWRNEAFVDNLSKVFPNVCKMKYIHRQDTVYKDHIGSLIMHRICSKFTHLTKLTISAERCQNDFVLSIEPSGLGNVEELHCVQTSEFREPTMENSVKRLIIHNVDPTKLLFSNMTRSFPKLKYLEIRSCAATSSEFIAEIRRNFPQCIVHCEFMTKLKWKYK</sequence>
<dbReference type="EnsemblMetazoa" id="AALFPA23_006366.R8255">
    <property type="protein sequence ID" value="AALFPA23_006366.P8255"/>
    <property type="gene ID" value="AALFPA23_006366"/>
</dbReference>
<evidence type="ECO:0000313" key="2">
    <source>
        <dbReference type="EnsemblMetazoa" id="AALFPA23_006366.P8255"/>
    </source>
</evidence>
<evidence type="ECO:0000259" key="1">
    <source>
        <dbReference type="PROSITE" id="PS50181"/>
    </source>
</evidence>
<name>A0ABM1Y6Z6_AEDAL</name>
<dbReference type="Proteomes" id="UP000069940">
    <property type="component" value="Unassembled WGS sequence"/>
</dbReference>
<dbReference type="InterPro" id="IPR036047">
    <property type="entry name" value="F-box-like_dom_sf"/>
</dbReference>
<dbReference type="RefSeq" id="XP_062715844.1">
    <property type="nucleotide sequence ID" value="XM_062859860.1"/>
</dbReference>
<dbReference type="InterPro" id="IPR001810">
    <property type="entry name" value="F-box_dom"/>
</dbReference>
<protein>
    <recommendedName>
        <fullName evidence="1">F-box domain-containing protein</fullName>
    </recommendedName>
</protein>
<keyword evidence="3" id="KW-1185">Reference proteome</keyword>
<dbReference type="Gene3D" id="3.80.10.10">
    <property type="entry name" value="Ribonuclease Inhibitor"/>
    <property type="match status" value="1"/>
</dbReference>
<dbReference type="PANTHER" id="PTHR38926:SF72">
    <property type="entry name" value="IM:7136021-RELATED"/>
    <property type="match status" value="1"/>
</dbReference>
<dbReference type="SUPFAM" id="SSF52047">
    <property type="entry name" value="RNI-like"/>
    <property type="match status" value="1"/>
</dbReference>